<gene>
    <name evidence="2" type="ORF">HNV11_09185</name>
</gene>
<accession>A0A6M5Y6J4</accession>
<reference evidence="2 3" key="1">
    <citation type="submission" date="2020-05" db="EMBL/GenBank/DDBJ databases">
        <title>Genome sequencing of Spirosoma sp. TS118.</title>
        <authorList>
            <person name="Lee J.-H."/>
            <person name="Jeong S."/>
            <person name="Zhao L."/>
            <person name="Jung J.-H."/>
            <person name="Kim M.-K."/>
            <person name="Lim S."/>
        </authorList>
    </citation>
    <scope>NUCLEOTIDE SEQUENCE [LARGE SCALE GENOMIC DNA]</scope>
    <source>
        <strain evidence="2 3">TS118</strain>
    </source>
</reference>
<dbReference type="Proteomes" id="UP000502756">
    <property type="component" value="Chromosome"/>
</dbReference>
<keyword evidence="1" id="KW-0472">Membrane</keyword>
<proteinExistence type="predicted"/>
<keyword evidence="3" id="KW-1185">Reference proteome</keyword>
<protein>
    <submittedName>
        <fullName evidence="2">Uncharacterized protein</fullName>
    </submittedName>
</protein>
<dbReference type="KEGG" id="stae:HNV11_09185"/>
<evidence type="ECO:0000313" key="2">
    <source>
        <dbReference type="EMBL" id="QJW89539.1"/>
    </source>
</evidence>
<name>A0A6M5Y6J4_9BACT</name>
<evidence type="ECO:0000313" key="3">
    <source>
        <dbReference type="Proteomes" id="UP000502756"/>
    </source>
</evidence>
<keyword evidence="1" id="KW-0812">Transmembrane</keyword>
<evidence type="ECO:0000256" key="1">
    <source>
        <dbReference type="SAM" id="Phobius"/>
    </source>
</evidence>
<keyword evidence="1" id="KW-1133">Transmembrane helix</keyword>
<dbReference type="EMBL" id="CP053435">
    <property type="protein sequence ID" value="QJW89539.1"/>
    <property type="molecule type" value="Genomic_DNA"/>
</dbReference>
<sequence length="87" mass="9826">MKPEEIHLNDWVRILIGEVPGTYFIEIVIRIAFVYLLLSVSMRLMGKRMAAQMNRNELAAQVSLAAAIGMPVWRPTGACCRRLSLHS</sequence>
<feature type="transmembrane region" description="Helical" evidence="1">
    <location>
        <begin position="23"/>
        <end position="45"/>
    </location>
</feature>
<dbReference type="RefSeq" id="WP_171739378.1">
    <property type="nucleotide sequence ID" value="NZ_CP053435.1"/>
</dbReference>
<dbReference type="AlphaFoldDB" id="A0A6M5Y6J4"/>
<organism evidence="2 3">
    <name type="scientific">Spirosoma taeanense</name>
    <dbReference type="NCBI Taxonomy" id="2735870"/>
    <lineage>
        <taxon>Bacteria</taxon>
        <taxon>Pseudomonadati</taxon>
        <taxon>Bacteroidota</taxon>
        <taxon>Cytophagia</taxon>
        <taxon>Cytophagales</taxon>
        <taxon>Cytophagaceae</taxon>
        <taxon>Spirosoma</taxon>
    </lineage>
</organism>